<protein>
    <recommendedName>
        <fullName evidence="2">Ubiquitin-like-conjugating enzyme ATG10</fullName>
    </recommendedName>
    <alternativeName>
        <fullName evidence="7">Autophagy-related protein 10</fullName>
    </alternativeName>
</protein>
<comment type="caution">
    <text evidence="8">The sequence shown here is derived from an EMBL/GenBank/DDBJ whole genome shotgun (WGS) entry which is preliminary data.</text>
</comment>
<dbReference type="Pfam" id="PF03987">
    <property type="entry name" value="Autophagy_act_C"/>
    <property type="match status" value="1"/>
</dbReference>
<dbReference type="AlphaFoldDB" id="A0A3D8QQK7"/>
<accession>A0A3D8QQK7</accession>
<dbReference type="Gene3D" id="3.30.1460.50">
    <property type="match status" value="1"/>
</dbReference>
<dbReference type="EMBL" id="PDLN01000016">
    <property type="protein sequence ID" value="RDW63948.1"/>
    <property type="molecule type" value="Genomic_DNA"/>
</dbReference>
<reference evidence="8 9" key="1">
    <citation type="journal article" date="2018" name="IMA Fungus">
        <title>IMA Genome-F 9: Draft genome sequence of Annulohypoxylon stygium, Aspergillus mulundensis, Berkeleyomyces basicola (syn. Thielaviopsis basicola), Ceratocystis smalleyi, two Cercospora beticola strains, Coleophoma cylindrospora, Fusarium fracticaudum, Phialophora cf. hyalina, and Morchella septimelata.</title>
        <authorList>
            <person name="Wingfield B.D."/>
            <person name="Bills G.F."/>
            <person name="Dong Y."/>
            <person name="Huang W."/>
            <person name="Nel W.J."/>
            <person name="Swalarsk-Parry B.S."/>
            <person name="Vaghefi N."/>
            <person name="Wilken P.M."/>
            <person name="An Z."/>
            <person name="de Beer Z.W."/>
            <person name="De Vos L."/>
            <person name="Chen L."/>
            <person name="Duong T.A."/>
            <person name="Gao Y."/>
            <person name="Hammerbacher A."/>
            <person name="Kikkert J.R."/>
            <person name="Li Y."/>
            <person name="Li H."/>
            <person name="Li K."/>
            <person name="Li Q."/>
            <person name="Liu X."/>
            <person name="Ma X."/>
            <person name="Naidoo K."/>
            <person name="Pethybridge S.J."/>
            <person name="Sun J."/>
            <person name="Steenkamp E.T."/>
            <person name="van der Nest M.A."/>
            <person name="van Wyk S."/>
            <person name="Wingfield M.J."/>
            <person name="Xiong C."/>
            <person name="Yue Q."/>
            <person name="Zhang X."/>
        </authorList>
    </citation>
    <scope>NUCLEOTIDE SEQUENCE [LARGE SCALE GENOMIC DNA]</scope>
    <source>
        <strain evidence="8 9">BP5796</strain>
    </source>
</reference>
<dbReference type="GO" id="GO:0000422">
    <property type="term" value="P:autophagy of mitochondrion"/>
    <property type="evidence" value="ECO:0007669"/>
    <property type="project" value="TreeGrafter"/>
</dbReference>
<dbReference type="PANTHER" id="PTHR14957">
    <property type="entry name" value="UBIQUITIN-LIKE-CONJUGATING ENZYME ATG10"/>
    <property type="match status" value="1"/>
</dbReference>
<dbReference type="InterPro" id="IPR007135">
    <property type="entry name" value="Atg3/Atg10"/>
</dbReference>
<dbReference type="PANTHER" id="PTHR14957:SF1">
    <property type="entry name" value="UBIQUITIN-LIKE-CONJUGATING ENZYME ATG10"/>
    <property type="match status" value="1"/>
</dbReference>
<organism evidence="8 9">
    <name type="scientific">Coleophoma crateriformis</name>
    <dbReference type="NCBI Taxonomy" id="565419"/>
    <lineage>
        <taxon>Eukaryota</taxon>
        <taxon>Fungi</taxon>
        <taxon>Dikarya</taxon>
        <taxon>Ascomycota</taxon>
        <taxon>Pezizomycotina</taxon>
        <taxon>Leotiomycetes</taxon>
        <taxon>Helotiales</taxon>
        <taxon>Dermateaceae</taxon>
        <taxon>Coleophoma</taxon>
    </lineage>
</organism>
<evidence type="ECO:0000256" key="5">
    <source>
        <dbReference type="ARBA" id="ARBA00022927"/>
    </source>
</evidence>
<keyword evidence="4" id="KW-0833">Ubl conjugation pathway</keyword>
<dbReference type="GO" id="GO:0005829">
    <property type="term" value="C:cytosol"/>
    <property type="evidence" value="ECO:0007669"/>
    <property type="project" value="TreeGrafter"/>
</dbReference>
<keyword evidence="5" id="KW-0813">Transport</keyword>
<dbReference type="Proteomes" id="UP000256328">
    <property type="component" value="Unassembled WGS sequence"/>
</dbReference>
<comment type="similarity">
    <text evidence="1">Belongs to the ATG10 family.</text>
</comment>
<dbReference type="GO" id="GO:0015031">
    <property type="term" value="P:protein transport"/>
    <property type="evidence" value="ECO:0007669"/>
    <property type="project" value="UniProtKB-KW"/>
</dbReference>
<evidence type="ECO:0000313" key="8">
    <source>
        <dbReference type="EMBL" id="RDW63948.1"/>
    </source>
</evidence>
<sequence>MSHRDEYSQWPFLTEEEFELACAFLDSRYTKAKLGPVRKGFKLRSRRTATTGATSIEILRLLNVSSDDGDLSELLDQLWDRRADGASASDMEVDMPNEDQDNEVLLSNTDTPPQYSMYAHQPYVVYEIHLHPTYRVPTLWFTLHDLPMAEPTFDLNSVFRYLVPDEHKAQLRAAGVTGGISAAPHPITDLPSFFIHPCQTKEAMEPFDCEAKDYLMVWLGLVGGCVGLWVPRELAET</sequence>
<proteinExistence type="inferred from homology"/>
<evidence type="ECO:0000256" key="3">
    <source>
        <dbReference type="ARBA" id="ARBA00022679"/>
    </source>
</evidence>
<keyword evidence="5" id="KW-0653">Protein transport</keyword>
<keyword evidence="3" id="KW-0808">Transferase</keyword>
<dbReference type="GO" id="GO:0061651">
    <property type="term" value="F:Atg12 conjugating enzyme activity"/>
    <property type="evidence" value="ECO:0007669"/>
    <property type="project" value="TreeGrafter"/>
</dbReference>
<keyword evidence="6" id="KW-0072">Autophagy</keyword>
<name>A0A3D8QQK7_9HELO</name>
<keyword evidence="9" id="KW-1185">Reference proteome</keyword>
<dbReference type="GO" id="GO:0000045">
    <property type="term" value="P:autophagosome assembly"/>
    <property type="evidence" value="ECO:0007669"/>
    <property type="project" value="TreeGrafter"/>
</dbReference>
<evidence type="ECO:0000256" key="1">
    <source>
        <dbReference type="ARBA" id="ARBA00005696"/>
    </source>
</evidence>
<dbReference type="GO" id="GO:0032446">
    <property type="term" value="P:protein modification by small protein conjugation"/>
    <property type="evidence" value="ECO:0007669"/>
    <property type="project" value="TreeGrafter"/>
</dbReference>
<dbReference type="OrthoDB" id="4089664at2759"/>
<evidence type="ECO:0000313" key="9">
    <source>
        <dbReference type="Proteomes" id="UP000256328"/>
    </source>
</evidence>
<gene>
    <name evidence="8" type="ORF">BP5796_10450</name>
</gene>
<evidence type="ECO:0000256" key="7">
    <source>
        <dbReference type="ARBA" id="ARBA00029833"/>
    </source>
</evidence>
<evidence type="ECO:0000256" key="4">
    <source>
        <dbReference type="ARBA" id="ARBA00022786"/>
    </source>
</evidence>
<evidence type="ECO:0000256" key="6">
    <source>
        <dbReference type="ARBA" id="ARBA00023006"/>
    </source>
</evidence>
<evidence type="ECO:0000256" key="2">
    <source>
        <dbReference type="ARBA" id="ARBA00021099"/>
    </source>
</evidence>